<accession>A0A9P5VLB2</accession>
<feature type="compositionally biased region" description="Basic and acidic residues" evidence="1">
    <location>
        <begin position="1"/>
        <end position="30"/>
    </location>
</feature>
<keyword evidence="3" id="KW-1185">Reference proteome</keyword>
<evidence type="ECO:0000313" key="2">
    <source>
        <dbReference type="EMBL" id="KAF9330411.1"/>
    </source>
</evidence>
<feature type="region of interest" description="Disordered" evidence="1">
    <location>
        <begin position="1"/>
        <end position="45"/>
    </location>
</feature>
<sequence>MTDKTSEEYRKDQECKKEIGREARDKKKPDDESEKYRKRRQKCKDAINRYQQRARISCGATAKIRLVLPPRSIVRTGGEETS</sequence>
<gene>
    <name evidence="2" type="ORF">BG006_006612</name>
</gene>
<dbReference type="Proteomes" id="UP000696485">
    <property type="component" value="Unassembled WGS sequence"/>
</dbReference>
<comment type="caution">
    <text evidence="2">The sequence shown here is derived from an EMBL/GenBank/DDBJ whole genome shotgun (WGS) entry which is preliminary data.</text>
</comment>
<dbReference type="AlphaFoldDB" id="A0A9P5VLB2"/>
<organism evidence="2 3">
    <name type="scientific">Podila minutissima</name>
    <dbReference type="NCBI Taxonomy" id="64525"/>
    <lineage>
        <taxon>Eukaryota</taxon>
        <taxon>Fungi</taxon>
        <taxon>Fungi incertae sedis</taxon>
        <taxon>Mucoromycota</taxon>
        <taxon>Mortierellomycotina</taxon>
        <taxon>Mortierellomycetes</taxon>
        <taxon>Mortierellales</taxon>
        <taxon>Mortierellaceae</taxon>
        <taxon>Podila</taxon>
    </lineage>
</organism>
<evidence type="ECO:0000313" key="3">
    <source>
        <dbReference type="Proteomes" id="UP000696485"/>
    </source>
</evidence>
<name>A0A9P5VLB2_9FUNG</name>
<reference evidence="2" key="1">
    <citation type="journal article" date="2020" name="Fungal Divers.">
        <title>Resolving the Mortierellaceae phylogeny through synthesis of multi-gene phylogenetics and phylogenomics.</title>
        <authorList>
            <person name="Vandepol N."/>
            <person name="Liber J."/>
            <person name="Desiro A."/>
            <person name="Na H."/>
            <person name="Kennedy M."/>
            <person name="Barry K."/>
            <person name="Grigoriev I.V."/>
            <person name="Miller A.N."/>
            <person name="O'Donnell K."/>
            <person name="Stajich J.E."/>
            <person name="Bonito G."/>
        </authorList>
    </citation>
    <scope>NUCLEOTIDE SEQUENCE</scope>
    <source>
        <strain evidence="2">NVP1</strain>
    </source>
</reference>
<dbReference type="EMBL" id="JAAAUY010000399">
    <property type="protein sequence ID" value="KAF9330411.1"/>
    <property type="molecule type" value="Genomic_DNA"/>
</dbReference>
<proteinExistence type="predicted"/>
<evidence type="ECO:0000256" key="1">
    <source>
        <dbReference type="SAM" id="MobiDB-lite"/>
    </source>
</evidence>
<protein>
    <submittedName>
        <fullName evidence="2">Uncharacterized protein</fullName>
    </submittedName>
</protein>